<dbReference type="InterPro" id="IPR029063">
    <property type="entry name" value="SAM-dependent_MTases_sf"/>
</dbReference>
<proteinExistence type="predicted"/>
<dbReference type="PROSITE" id="PS50123">
    <property type="entry name" value="CHER"/>
    <property type="match status" value="1"/>
</dbReference>
<dbReference type="InterPro" id="IPR022642">
    <property type="entry name" value="CheR_C"/>
</dbReference>
<dbReference type="Pfam" id="PF01739">
    <property type="entry name" value="CheR"/>
    <property type="match status" value="1"/>
</dbReference>
<dbReference type="SMART" id="SM00138">
    <property type="entry name" value="MeTrc"/>
    <property type="match status" value="1"/>
</dbReference>
<dbReference type="SUPFAM" id="SSF53335">
    <property type="entry name" value="S-adenosyl-L-methionine-dependent methyltransferases"/>
    <property type="match status" value="1"/>
</dbReference>
<evidence type="ECO:0000313" key="2">
    <source>
        <dbReference type="EMBL" id="MBL0741097.1"/>
    </source>
</evidence>
<keyword evidence="3" id="KW-1185">Reference proteome</keyword>
<accession>A0ABS1KQY2</accession>
<name>A0ABS1KQY2_9BACT</name>
<dbReference type="Proteomes" id="UP000613030">
    <property type="component" value="Unassembled WGS sequence"/>
</dbReference>
<comment type="caution">
    <text evidence="2">The sequence shown here is derived from an EMBL/GenBank/DDBJ whole genome shotgun (WGS) entry which is preliminary data.</text>
</comment>
<dbReference type="PANTHER" id="PTHR24422">
    <property type="entry name" value="CHEMOTAXIS PROTEIN METHYLTRANSFERASE"/>
    <property type="match status" value="1"/>
</dbReference>
<organism evidence="2 3">
    <name type="scientific">Chryseolinea lacunae</name>
    <dbReference type="NCBI Taxonomy" id="2801331"/>
    <lineage>
        <taxon>Bacteria</taxon>
        <taxon>Pseudomonadati</taxon>
        <taxon>Bacteroidota</taxon>
        <taxon>Cytophagia</taxon>
        <taxon>Cytophagales</taxon>
        <taxon>Fulvivirgaceae</taxon>
        <taxon>Chryseolinea</taxon>
    </lineage>
</organism>
<sequence>MITEVSDEEVNALLNSILVRYGIDFTCYEPKSLRRRIIRILNHFEFPSVQDLWIKFLRDSNFVNVFMNEVSVGMTSMFRDPILWTNLQTRLRQEFISRGAINTWHAGCSTGEEVYSFAIVLKESRLLHKAKAHATDFNRNALEEAQHGVYHKIKMLQNEANYREYNTTTNFHDYYTTDGKNATMDRKLVANTQFSYHNLITDSFSSGFDIIFCRNVMIYFDAPAKTKLLDKFHAALNPGGYLIIGFFDTITHLMDSQKFNLVDEQAKIFQKV</sequence>
<protein>
    <submittedName>
        <fullName evidence="2">Protein-glutamate O-methyltransferase CheR</fullName>
    </submittedName>
</protein>
<dbReference type="EMBL" id="JAERRB010000002">
    <property type="protein sequence ID" value="MBL0741097.1"/>
    <property type="molecule type" value="Genomic_DNA"/>
</dbReference>
<dbReference type="CDD" id="cd02440">
    <property type="entry name" value="AdoMet_MTases"/>
    <property type="match status" value="1"/>
</dbReference>
<dbReference type="InterPro" id="IPR000780">
    <property type="entry name" value="CheR_MeTrfase"/>
</dbReference>
<evidence type="ECO:0000259" key="1">
    <source>
        <dbReference type="PROSITE" id="PS50123"/>
    </source>
</evidence>
<evidence type="ECO:0000313" key="3">
    <source>
        <dbReference type="Proteomes" id="UP000613030"/>
    </source>
</evidence>
<dbReference type="PRINTS" id="PR00996">
    <property type="entry name" value="CHERMTFRASE"/>
</dbReference>
<dbReference type="RefSeq" id="WP_202008459.1">
    <property type="nucleotide sequence ID" value="NZ_JAERRB010000002.1"/>
</dbReference>
<dbReference type="Pfam" id="PF03705">
    <property type="entry name" value="CheR_N"/>
    <property type="match status" value="1"/>
</dbReference>
<dbReference type="PANTHER" id="PTHR24422:SF8">
    <property type="entry name" value="CHEMOTAXIS PROTEIN"/>
    <property type="match status" value="1"/>
</dbReference>
<dbReference type="Gene3D" id="3.40.50.150">
    <property type="entry name" value="Vaccinia Virus protein VP39"/>
    <property type="match status" value="1"/>
</dbReference>
<dbReference type="SUPFAM" id="SSF47757">
    <property type="entry name" value="Chemotaxis receptor methyltransferase CheR, N-terminal domain"/>
    <property type="match status" value="1"/>
</dbReference>
<gene>
    <name evidence="2" type="ORF">JI741_07690</name>
</gene>
<feature type="domain" description="CheR-type methyltransferase" evidence="1">
    <location>
        <begin position="1"/>
        <end position="272"/>
    </location>
</feature>
<dbReference type="InterPro" id="IPR022641">
    <property type="entry name" value="CheR_N"/>
</dbReference>
<reference evidence="2 3" key="1">
    <citation type="submission" date="2021-01" db="EMBL/GenBank/DDBJ databases">
        <title>Chryseolinea sp. Jin1 Genome sequencing and assembly.</title>
        <authorList>
            <person name="Kim I."/>
        </authorList>
    </citation>
    <scope>NUCLEOTIDE SEQUENCE [LARGE SCALE GENOMIC DNA]</scope>
    <source>
        <strain evidence="2 3">Jin1</strain>
    </source>
</reference>
<dbReference type="InterPro" id="IPR050903">
    <property type="entry name" value="Bact_Chemotaxis_MeTrfase"/>
</dbReference>